<dbReference type="PROSITE" id="PS00211">
    <property type="entry name" value="ABC_TRANSPORTER_1"/>
    <property type="match status" value="1"/>
</dbReference>
<reference evidence="7" key="1">
    <citation type="journal article" date="2014" name="Int. J. Syst. Evol. Microbiol.">
        <title>Complete genome sequence of Corynebacterium casei LMG S-19264T (=DSM 44701T), isolated from a smear-ripened cheese.</title>
        <authorList>
            <consortium name="US DOE Joint Genome Institute (JGI-PGF)"/>
            <person name="Walter F."/>
            <person name="Albersmeier A."/>
            <person name="Kalinowski J."/>
            <person name="Ruckert C."/>
        </authorList>
    </citation>
    <scope>NUCLEOTIDE SEQUENCE</scope>
    <source>
        <strain evidence="7">JCM 3346</strain>
    </source>
</reference>
<dbReference type="GO" id="GO:0016887">
    <property type="term" value="F:ATP hydrolysis activity"/>
    <property type="evidence" value="ECO:0007669"/>
    <property type="project" value="InterPro"/>
</dbReference>
<protein>
    <submittedName>
        <fullName evidence="7">Daunorubicin resistance protein DrrA family ABC transporter ATP-binding protein</fullName>
    </submittedName>
</protein>
<evidence type="ECO:0000256" key="1">
    <source>
        <dbReference type="ARBA" id="ARBA00004202"/>
    </source>
</evidence>
<dbReference type="InterPro" id="IPR003593">
    <property type="entry name" value="AAA+_ATPase"/>
</dbReference>
<comment type="subcellular location">
    <subcellularLocation>
        <location evidence="1">Cell membrane</location>
        <topology evidence="1">Peripheral membrane protein</topology>
    </subcellularLocation>
</comment>
<dbReference type="PROSITE" id="PS50893">
    <property type="entry name" value="ABC_TRANSPORTER_2"/>
    <property type="match status" value="1"/>
</dbReference>
<keyword evidence="5" id="KW-0046">Antibiotic resistance</keyword>
<evidence type="ECO:0000256" key="5">
    <source>
        <dbReference type="ARBA" id="ARBA00023251"/>
    </source>
</evidence>
<dbReference type="PANTHER" id="PTHR42711">
    <property type="entry name" value="ABC TRANSPORTER ATP-BINDING PROTEIN"/>
    <property type="match status" value="1"/>
</dbReference>
<gene>
    <name evidence="7" type="ORF">GCM10010196_29750</name>
</gene>
<accession>A0A918FF28</accession>
<dbReference type="RefSeq" id="WP_189086170.1">
    <property type="nucleotide sequence ID" value="NZ_BMRJ01000003.1"/>
</dbReference>
<evidence type="ECO:0000313" key="8">
    <source>
        <dbReference type="Proteomes" id="UP000610303"/>
    </source>
</evidence>
<keyword evidence="8" id="KW-1185">Reference proteome</keyword>
<dbReference type="SUPFAM" id="SSF52540">
    <property type="entry name" value="P-loop containing nucleoside triphosphate hydrolases"/>
    <property type="match status" value="1"/>
</dbReference>
<feature type="domain" description="ABC transporter" evidence="6">
    <location>
        <begin position="5"/>
        <end position="235"/>
    </location>
</feature>
<dbReference type="GO" id="GO:0005524">
    <property type="term" value="F:ATP binding"/>
    <property type="evidence" value="ECO:0007669"/>
    <property type="project" value="UniProtKB-KW"/>
</dbReference>
<dbReference type="GO" id="GO:0005886">
    <property type="term" value="C:plasma membrane"/>
    <property type="evidence" value="ECO:0007669"/>
    <property type="project" value="UniProtKB-SubCell"/>
</dbReference>
<dbReference type="EMBL" id="BMRJ01000003">
    <property type="protein sequence ID" value="GGR33667.1"/>
    <property type="molecule type" value="Genomic_DNA"/>
</dbReference>
<evidence type="ECO:0000256" key="4">
    <source>
        <dbReference type="ARBA" id="ARBA00022840"/>
    </source>
</evidence>
<dbReference type="Proteomes" id="UP000610303">
    <property type="component" value="Unassembled WGS sequence"/>
</dbReference>
<keyword evidence="2" id="KW-0813">Transport</keyword>
<keyword evidence="4 7" id="KW-0067">ATP-binding</keyword>
<evidence type="ECO:0000256" key="3">
    <source>
        <dbReference type="ARBA" id="ARBA00022741"/>
    </source>
</evidence>
<evidence type="ECO:0000313" key="7">
    <source>
        <dbReference type="EMBL" id="GGR33667.1"/>
    </source>
</evidence>
<dbReference type="InterPro" id="IPR027417">
    <property type="entry name" value="P-loop_NTPase"/>
</dbReference>
<name>A0A918FF28_AGRME</name>
<dbReference type="Gene3D" id="3.40.50.300">
    <property type="entry name" value="P-loop containing nucleotide triphosphate hydrolases"/>
    <property type="match status" value="1"/>
</dbReference>
<dbReference type="Pfam" id="PF00005">
    <property type="entry name" value="ABC_tran"/>
    <property type="match status" value="1"/>
</dbReference>
<reference evidence="7" key="2">
    <citation type="submission" date="2020-09" db="EMBL/GenBank/DDBJ databases">
        <authorList>
            <person name="Sun Q."/>
            <person name="Ohkuma M."/>
        </authorList>
    </citation>
    <scope>NUCLEOTIDE SEQUENCE</scope>
    <source>
        <strain evidence="7">JCM 3346</strain>
    </source>
</reference>
<proteinExistence type="predicted"/>
<dbReference type="GO" id="GO:0046677">
    <property type="term" value="P:response to antibiotic"/>
    <property type="evidence" value="ECO:0007669"/>
    <property type="project" value="UniProtKB-KW"/>
</dbReference>
<evidence type="ECO:0000259" key="6">
    <source>
        <dbReference type="PROSITE" id="PS50893"/>
    </source>
</evidence>
<keyword evidence="3" id="KW-0547">Nucleotide-binding</keyword>
<organism evidence="7 8">
    <name type="scientific">Agromyces mediolanus</name>
    <name type="common">Corynebacterium mediolanum</name>
    <dbReference type="NCBI Taxonomy" id="41986"/>
    <lineage>
        <taxon>Bacteria</taxon>
        <taxon>Bacillati</taxon>
        <taxon>Actinomycetota</taxon>
        <taxon>Actinomycetes</taxon>
        <taxon>Micrococcales</taxon>
        <taxon>Microbacteriaceae</taxon>
        <taxon>Agromyces</taxon>
    </lineage>
</organism>
<dbReference type="InterPro" id="IPR050763">
    <property type="entry name" value="ABC_transporter_ATP-binding"/>
</dbReference>
<dbReference type="PANTHER" id="PTHR42711:SF19">
    <property type="entry name" value="DOXORUBICIN RESISTANCE ATP-BINDING PROTEIN DRRA"/>
    <property type="match status" value="1"/>
</dbReference>
<dbReference type="InterPro" id="IPR003439">
    <property type="entry name" value="ABC_transporter-like_ATP-bd"/>
</dbReference>
<dbReference type="AlphaFoldDB" id="A0A918FF28"/>
<evidence type="ECO:0000256" key="2">
    <source>
        <dbReference type="ARBA" id="ARBA00022448"/>
    </source>
</evidence>
<sequence length="310" mass="32584">MELAIQARGLRKRYGSTEVLAGLDLAVPTGSIFALLGPNGAGKTTTIGILTTLVRADAGEATVVGADVRTAPGEVQRRIALTGQSAAVDGELTAIENLVMLGRLSGLDRRQARAKAAGLLARFELEGAAKRRVSTFSGGMRRRLDLSLSLVVDVPVLFLDEPTTGLDTRSRQELWAIIRSLADAGTTVFLTTQYLEEADRLADRIAVLDHGVIAAEGTAAELKARVGGEFVELRDADGDLLREIPTDGSVHALRGAIDELDRSELGAVPGARIGIRRPSLDDVFLAITAGGTPGRTAASAARSGELLETK</sequence>
<dbReference type="SMART" id="SM00382">
    <property type="entry name" value="AAA"/>
    <property type="match status" value="1"/>
</dbReference>
<dbReference type="InterPro" id="IPR017871">
    <property type="entry name" value="ABC_transporter-like_CS"/>
</dbReference>
<comment type="caution">
    <text evidence="7">The sequence shown here is derived from an EMBL/GenBank/DDBJ whole genome shotgun (WGS) entry which is preliminary data.</text>
</comment>